<sequence>MRLLNVDTFSFTEYFGTTPPPYTIASHRWTAGAEAMKRTDTSGYRKVQGFVAYIRTYLLLVKWLWVDTCVTGQLPKGSLLEVAS</sequence>
<dbReference type="GeneID" id="54363941"/>
<reference evidence="2" key="2">
    <citation type="submission" date="2020-04" db="EMBL/GenBank/DDBJ databases">
        <authorList>
            <consortium name="NCBI Genome Project"/>
        </authorList>
    </citation>
    <scope>NUCLEOTIDE SEQUENCE</scope>
    <source>
        <strain evidence="2">CBS 342.82</strain>
    </source>
</reference>
<reference evidence="2" key="3">
    <citation type="submission" date="2025-08" db="UniProtKB">
        <authorList>
            <consortium name="RefSeq"/>
        </authorList>
    </citation>
    <scope>IDENTIFICATION</scope>
    <source>
        <strain evidence="2">CBS 342.82</strain>
    </source>
</reference>
<gene>
    <name evidence="2" type="ORF">K489DRAFT_385591</name>
</gene>
<proteinExistence type="predicted"/>
<reference evidence="2" key="1">
    <citation type="submission" date="2020-01" db="EMBL/GenBank/DDBJ databases">
        <authorList>
            <consortium name="DOE Joint Genome Institute"/>
            <person name="Haridas S."/>
            <person name="Albert R."/>
            <person name="Binder M."/>
            <person name="Bloem J."/>
            <person name="Labutti K."/>
            <person name="Salamov A."/>
            <person name="Andreopoulos B."/>
            <person name="Baker S.E."/>
            <person name="Barry K."/>
            <person name="Bills G."/>
            <person name="Bluhm B.H."/>
            <person name="Cannon C."/>
            <person name="Castanera R."/>
            <person name="Culley D.E."/>
            <person name="Daum C."/>
            <person name="Ezra D."/>
            <person name="Gonzalez J.B."/>
            <person name="Henrissat B."/>
            <person name="Kuo A."/>
            <person name="Liang C."/>
            <person name="Lipzen A."/>
            <person name="Lutzoni F."/>
            <person name="Magnuson J."/>
            <person name="Mondo S."/>
            <person name="Nolan M."/>
            <person name="Ohm R."/>
            <person name="Pangilinan J."/>
            <person name="Park H.-J."/>
            <person name="Ramirez L."/>
            <person name="Alfaro M."/>
            <person name="Sun H."/>
            <person name="Tritt A."/>
            <person name="Yoshinaga Y."/>
            <person name="Zwiers L.-H."/>
            <person name="Turgeon B.G."/>
            <person name="Goodwin S.B."/>
            <person name="Spatafora J.W."/>
            <person name="Crous P.W."/>
            <person name="Grigoriev I.V."/>
        </authorList>
    </citation>
    <scope>NUCLEOTIDE SEQUENCE</scope>
    <source>
        <strain evidence="2">CBS 342.82</strain>
    </source>
</reference>
<dbReference type="RefSeq" id="XP_033454755.1">
    <property type="nucleotide sequence ID" value="XM_033606141.1"/>
</dbReference>
<accession>A0A6J3LR22</accession>
<keyword evidence="1" id="KW-1185">Reference proteome</keyword>
<protein>
    <submittedName>
        <fullName evidence="2">Uncharacterized protein</fullName>
    </submittedName>
</protein>
<dbReference type="AlphaFoldDB" id="A0A6J3LR22"/>
<dbReference type="Proteomes" id="UP000504637">
    <property type="component" value="Unplaced"/>
</dbReference>
<dbReference type="OrthoDB" id="20872at2759"/>
<organism evidence="2">
    <name type="scientific">Dissoconium aciculare CBS 342.82</name>
    <dbReference type="NCBI Taxonomy" id="1314786"/>
    <lineage>
        <taxon>Eukaryota</taxon>
        <taxon>Fungi</taxon>
        <taxon>Dikarya</taxon>
        <taxon>Ascomycota</taxon>
        <taxon>Pezizomycotina</taxon>
        <taxon>Dothideomycetes</taxon>
        <taxon>Dothideomycetidae</taxon>
        <taxon>Mycosphaerellales</taxon>
        <taxon>Dissoconiaceae</taxon>
        <taxon>Dissoconium</taxon>
    </lineage>
</organism>
<name>A0A6J3LR22_9PEZI</name>
<evidence type="ECO:0000313" key="1">
    <source>
        <dbReference type="Proteomes" id="UP000504637"/>
    </source>
</evidence>
<evidence type="ECO:0000313" key="2">
    <source>
        <dbReference type="RefSeq" id="XP_033454755.1"/>
    </source>
</evidence>